<comment type="similarity">
    <text evidence="7">Belongs to the drug/metabolite transporter (DMT) superfamily. Small multidrug resistance (SMR) (TC 2.A.7.1) family. Gdx/SugE subfamily.</text>
</comment>
<evidence type="ECO:0000256" key="1">
    <source>
        <dbReference type="ARBA" id="ARBA00004651"/>
    </source>
</evidence>
<dbReference type="GO" id="GO:0022857">
    <property type="term" value="F:transmembrane transporter activity"/>
    <property type="evidence" value="ECO:0007669"/>
    <property type="project" value="InterPro"/>
</dbReference>
<sequence>MIAISSPFAAWSIVLASGLLEVVFSVTMKLSESYTKILPSAISIVAAVLSVWLMSFTLKVLPLGTAYAVWAGIGAAGTALVGIVWFNESILLGRLVCIALVVAGIVGLQFQEGA</sequence>
<dbReference type="Gene3D" id="1.10.3730.20">
    <property type="match status" value="1"/>
</dbReference>
<comment type="caution">
    <text evidence="11">The sequence shown here is derived from an EMBL/GenBank/DDBJ whole genome shotgun (WGS) entry which is preliminary data.</text>
</comment>
<dbReference type="FunFam" id="1.10.3730.20:FF:000001">
    <property type="entry name" value="Quaternary ammonium compound resistance transporter SugE"/>
    <property type="match status" value="1"/>
</dbReference>
<evidence type="ECO:0000256" key="7">
    <source>
        <dbReference type="ARBA" id="ARBA00038151"/>
    </source>
</evidence>
<dbReference type="GO" id="GO:0005886">
    <property type="term" value="C:plasma membrane"/>
    <property type="evidence" value="ECO:0007669"/>
    <property type="project" value="UniProtKB-SubCell"/>
</dbReference>
<dbReference type="InterPro" id="IPR045324">
    <property type="entry name" value="Small_multidrug_res"/>
</dbReference>
<evidence type="ECO:0000256" key="10">
    <source>
        <dbReference type="SAM" id="Phobius"/>
    </source>
</evidence>
<organism evidence="11 12">
    <name type="scientific">Burkholderia cepacia</name>
    <name type="common">Pseudomonas cepacia</name>
    <dbReference type="NCBI Taxonomy" id="292"/>
    <lineage>
        <taxon>Bacteria</taxon>
        <taxon>Pseudomonadati</taxon>
        <taxon>Pseudomonadota</taxon>
        <taxon>Betaproteobacteria</taxon>
        <taxon>Burkholderiales</taxon>
        <taxon>Burkholderiaceae</taxon>
        <taxon>Burkholderia</taxon>
        <taxon>Burkholderia cepacia complex</taxon>
    </lineage>
</organism>
<dbReference type="Pfam" id="PF00893">
    <property type="entry name" value="Multi_Drug_Res"/>
    <property type="match status" value="1"/>
</dbReference>
<evidence type="ECO:0000256" key="8">
    <source>
        <dbReference type="ARBA" id="ARBA00039168"/>
    </source>
</evidence>
<evidence type="ECO:0000313" key="12">
    <source>
        <dbReference type="Proteomes" id="UP000069001"/>
    </source>
</evidence>
<evidence type="ECO:0000313" key="11">
    <source>
        <dbReference type="EMBL" id="KVK81767.1"/>
    </source>
</evidence>
<dbReference type="PANTHER" id="PTHR30561:SF0">
    <property type="entry name" value="GUANIDINIUM EXPORTER"/>
    <property type="match status" value="1"/>
</dbReference>
<reference evidence="11 12" key="1">
    <citation type="submission" date="2015-11" db="EMBL/GenBank/DDBJ databases">
        <title>Expanding the genomic diversity of Burkholderia species for the development of highly accurate diagnostics.</title>
        <authorList>
            <person name="Sahl J."/>
            <person name="Keim P."/>
            <person name="Wagner D."/>
        </authorList>
    </citation>
    <scope>NUCLEOTIDE SEQUENCE [LARGE SCALE GENOMIC DNA]</scope>
    <source>
        <strain evidence="11 12">MSMB1302</strain>
    </source>
</reference>
<dbReference type="SUPFAM" id="SSF103481">
    <property type="entry name" value="Multidrug resistance efflux transporter EmrE"/>
    <property type="match status" value="1"/>
</dbReference>
<evidence type="ECO:0000256" key="6">
    <source>
        <dbReference type="ARBA" id="ARBA00023136"/>
    </source>
</evidence>
<gene>
    <name evidence="11" type="ORF">WS90_15420</name>
</gene>
<feature type="transmembrane region" description="Helical" evidence="10">
    <location>
        <begin position="41"/>
        <end position="61"/>
    </location>
</feature>
<keyword evidence="3" id="KW-1003">Cell membrane</keyword>
<dbReference type="InterPro" id="IPR037185">
    <property type="entry name" value="EmrE-like"/>
</dbReference>
<accession>A0A118KNR2</accession>
<dbReference type="RefSeq" id="WP_059668013.1">
    <property type="nucleotide sequence ID" value="NZ_LOYH01000054.1"/>
</dbReference>
<evidence type="ECO:0000256" key="9">
    <source>
        <dbReference type="RuleBase" id="RU003942"/>
    </source>
</evidence>
<evidence type="ECO:0000256" key="2">
    <source>
        <dbReference type="ARBA" id="ARBA00022448"/>
    </source>
</evidence>
<feature type="transmembrane region" description="Helical" evidence="10">
    <location>
        <begin position="92"/>
        <end position="110"/>
    </location>
</feature>
<dbReference type="InterPro" id="IPR000390">
    <property type="entry name" value="Small_drug/metabolite_transptr"/>
</dbReference>
<keyword evidence="2" id="KW-0813">Transport</keyword>
<evidence type="ECO:0000256" key="3">
    <source>
        <dbReference type="ARBA" id="ARBA00022475"/>
    </source>
</evidence>
<dbReference type="PANTHER" id="PTHR30561">
    <property type="entry name" value="SMR FAMILY PROTON-DEPENDENT DRUG EFFLUX TRANSPORTER SUGE"/>
    <property type="match status" value="1"/>
</dbReference>
<keyword evidence="5 10" id="KW-1133">Transmembrane helix</keyword>
<protein>
    <recommendedName>
        <fullName evidence="8">Guanidinium exporter</fullName>
    </recommendedName>
</protein>
<proteinExistence type="inferred from homology"/>
<dbReference type="Proteomes" id="UP000069001">
    <property type="component" value="Unassembled WGS sequence"/>
</dbReference>
<keyword evidence="4 9" id="KW-0812">Transmembrane</keyword>
<dbReference type="EMBL" id="LOYH01000054">
    <property type="protein sequence ID" value="KVK81767.1"/>
    <property type="molecule type" value="Genomic_DNA"/>
</dbReference>
<keyword evidence="6 10" id="KW-0472">Membrane</keyword>
<name>A0A118KNR2_BURCE</name>
<evidence type="ECO:0000256" key="5">
    <source>
        <dbReference type="ARBA" id="ARBA00022989"/>
    </source>
</evidence>
<dbReference type="AlphaFoldDB" id="A0A118KNR2"/>
<comment type="subcellular location">
    <subcellularLocation>
        <location evidence="1 9">Cell membrane</location>
        <topology evidence="1 9">Multi-pass membrane protein</topology>
    </subcellularLocation>
</comment>
<feature type="transmembrane region" description="Helical" evidence="10">
    <location>
        <begin position="68"/>
        <end position="86"/>
    </location>
</feature>
<evidence type="ECO:0000256" key="4">
    <source>
        <dbReference type="ARBA" id="ARBA00022692"/>
    </source>
</evidence>
<dbReference type="GO" id="GO:1990961">
    <property type="term" value="P:xenobiotic detoxification by transmembrane export across the plasma membrane"/>
    <property type="evidence" value="ECO:0007669"/>
    <property type="project" value="UniProtKB-ARBA"/>
</dbReference>